<evidence type="ECO:0000313" key="13">
    <source>
        <dbReference type="Proteomes" id="UP000694388"/>
    </source>
</evidence>
<comment type="subcellular location">
    <subcellularLocation>
        <location evidence="1">Membrane</location>
        <location evidence="1">Clathrin-coated pit</location>
        <topology evidence="1">Peripheral membrane protein</topology>
        <orientation evidence="1">Cytoplasmic side</orientation>
    </subcellularLocation>
</comment>
<feature type="compositionally biased region" description="Polar residues" evidence="9">
    <location>
        <begin position="380"/>
        <end position="392"/>
    </location>
</feature>
<sequence>MLLSFFQGLPTSRCNVKEIGPVNRKFASLFSSILLLFFCAYWCKGEKNNGFDVLYHNMKHGQTSTKELVDFLRERTAVEETYSKSLTKLAKVASNSTQVGTFAPLWDSFRTLSEQLASCHSDLGRRLQELIRDVHKYSEEQLRVHKKIKEEVASTLEATQVIQSTTHALQKAREAYVTKHSEQERLKKEGNVKELEKTQAKSRKAMEVYKMYTEKYSSVRADFETKMTETAQKFQTIEESHLQTLHAFIGSFSQAMEDTHLQVGKVHTEFRQQVKDVTVENLIWKYVENKGTGKDKPGLIEFEECSNTVSTQEGQKRRSRIAFARKKKEKDADSTEPPDAESLPQKLPNGAPNGYCGDIEWQRYNSPEVDDEGFSIRPEVSQNESRENNNFFSSSDSDSDDDKKRFQIQIKPVQPQDTNHNSLAAIEQLKASVGSIVISSPATVRRSPGMLKRNSSNDELSRPRRATTPVDAHNTKSNSDLLASLDPLYAGSCDGAASKAAHSTQSARTRTAEPERHSPAASPHQPNTDGRTCLADERTLDVAQVLPPSVRSNQNHWVSFDDESPVHGVAIKLERRSSLPACLPADVAFVPFPEPPDSPGKTSPRRPSLPEPWISEPAHDSLFDTDLPFDGLHSPSVGPTPPASPPPPPPLPPRPVLPSTPPPKSSCPQLIKAPPLPSSVPPPLAAVAHDAMSASLPSTPSPSVSSHTPPSTPPPWLQSFTPPSTPPPRLPAEPPPETQSPRSSLSTPPSSSPAHASPNCQAEKTLQPAKLCSSPPTSNLTAESTRAPDGPDPGDTSTNLNDCSARAANEVLVSQASQGWSLASSTGTNVQGSLVPPLRPPSRPKSAKLGGIEEVPRQFSPPLAPLARAESSSSMSSASLSAATTPTFNTSRGPSPLTLSTQDAVPIAAAFTESISAYFKGSEQSKCVVKIIGEMTLSFPAGITKVFANNPAPAALSFRLRNAGRLDHLRPSGQVMYSEPSQGKSDCLDFTMNMPALTTHLKKLSEHSPSATYYNVDILRYEVTTQGAQSVPLHLSVVWRCEETTTNVRLDYQYHREACSPPTLSNVQVAIPVDGGVSSMQAVPNGLWNAEQKRALWKITEISEKSENAGCGSIQAQFALTSGPSCPATLAVQFTCDGCSLSGVELELLGSGYRLSLLKKRMTTGKYLADC</sequence>
<evidence type="ECO:0000259" key="11">
    <source>
        <dbReference type="PROSITE" id="PS51741"/>
    </source>
</evidence>
<reference evidence="12" key="1">
    <citation type="submission" date="2025-08" db="UniProtKB">
        <authorList>
            <consortium name="Ensembl"/>
        </authorList>
    </citation>
    <scope>IDENTIFICATION</scope>
</reference>
<feature type="region of interest" description="Disordered" evidence="9">
    <location>
        <begin position="378"/>
        <end position="403"/>
    </location>
</feature>
<dbReference type="GO" id="GO:0048268">
    <property type="term" value="P:clathrin coat assembly"/>
    <property type="evidence" value="ECO:0007669"/>
    <property type="project" value="TreeGrafter"/>
</dbReference>
<feature type="region of interest" description="Disordered" evidence="9">
    <location>
        <begin position="866"/>
        <end position="896"/>
    </location>
</feature>
<dbReference type="AlphaFoldDB" id="A0A8C4QB93"/>
<dbReference type="InterPro" id="IPR027267">
    <property type="entry name" value="AH/BAR_dom_sf"/>
</dbReference>
<dbReference type="PANTHER" id="PTHR23065">
    <property type="entry name" value="PROLINE-SERINE-THREONINE PHOSPHATASE INTERACTING PROTEIN 1"/>
    <property type="match status" value="1"/>
</dbReference>
<dbReference type="GO" id="GO:0005905">
    <property type="term" value="C:clathrin-coated pit"/>
    <property type="evidence" value="ECO:0007669"/>
    <property type="project" value="UniProtKB-SubCell"/>
</dbReference>
<evidence type="ECO:0000256" key="1">
    <source>
        <dbReference type="ARBA" id="ARBA00004283"/>
    </source>
</evidence>
<evidence type="ECO:0000259" key="10">
    <source>
        <dbReference type="PROSITE" id="PS51072"/>
    </source>
</evidence>
<keyword evidence="3" id="KW-0597">Phosphoprotein</keyword>
<dbReference type="GO" id="GO:0030136">
    <property type="term" value="C:clathrin-coated vesicle"/>
    <property type="evidence" value="ECO:0007669"/>
    <property type="project" value="TreeGrafter"/>
</dbReference>
<evidence type="ECO:0000256" key="4">
    <source>
        <dbReference type="ARBA" id="ARBA00022583"/>
    </source>
</evidence>
<feature type="compositionally biased region" description="Pro residues" evidence="9">
    <location>
        <begin position="638"/>
        <end position="665"/>
    </location>
</feature>
<feature type="region of interest" description="Disordered" evidence="9">
    <location>
        <begin position="444"/>
        <end position="479"/>
    </location>
</feature>
<dbReference type="Gene3D" id="1.20.1270.60">
    <property type="entry name" value="Arfaptin homology (AH) domain/BAR domain"/>
    <property type="match status" value="1"/>
</dbReference>
<reference evidence="12" key="2">
    <citation type="submission" date="2025-09" db="UniProtKB">
        <authorList>
            <consortium name="Ensembl"/>
        </authorList>
    </citation>
    <scope>IDENTIFICATION</scope>
</reference>
<feature type="compositionally biased region" description="Low complexity" evidence="9">
    <location>
        <begin position="685"/>
        <end position="709"/>
    </location>
</feature>
<feature type="region of interest" description="Disordered" evidence="9">
    <location>
        <begin position="823"/>
        <end position="853"/>
    </location>
</feature>
<dbReference type="Pfam" id="PF22699">
    <property type="entry name" value="GMIP-like_FCH"/>
    <property type="match status" value="1"/>
</dbReference>
<comment type="similarity">
    <text evidence="2">Belongs to the FCHO family.</text>
</comment>
<feature type="compositionally biased region" description="Low complexity" evidence="9">
    <location>
        <begin position="740"/>
        <end position="758"/>
    </location>
</feature>
<evidence type="ECO:0000256" key="6">
    <source>
        <dbReference type="ARBA" id="ARBA00023136"/>
    </source>
</evidence>
<evidence type="ECO:0000256" key="3">
    <source>
        <dbReference type="ARBA" id="ARBA00022553"/>
    </source>
</evidence>
<feature type="compositionally biased region" description="Pro residues" evidence="9">
    <location>
        <begin position="723"/>
        <end position="738"/>
    </location>
</feature>
<protein>
    <submittedName>
        <fullName evidence="12">FCH and mu domain containing endocytic adaptor 2</fullName>
    </submittedName>
</protein>
<dbReference type="Pfam" id="PF10291">
    <property type="entry name" value="muHD"/>
    <property type="match status" value="1"/>
</dbReference>
<dbReference type="GO" id="GO:0072583">
    <property type="term" value="P:clathrin-dependent endocytosis"/>
    <property type="evidence" value="ECO:0007669"/>
    <property type="project" value="TreeGrafter"/>
</dbReference>
<dbReference type="GO" id="GO:0005886">
    <property type="term" value="C:plasma membrane"/>
    <property type="evidence" value="ECO:0007669"/>
    <property type="project" value="TreeGrafter"/>
</dbReference>
<feature type="compositionally biased region" description="Basic residues" evidence="9">
    <location>
        <begin position="317"/>
        <end position="328"/>
    </location>
</feature>
<dbReference type="InterPro" id="IPR036168">
    <property type="entry name" value="AP2_Mu_C_sf"/>
</dbReference>
<evidence type="ECO:0000313" key="12">
    <source>
        <dbReference type="Ensembl" id="ENSEBUP00000012802.1"/>
    </source>
</evidence>
<feature type="compositionally biased region" description="Polar residues" evidence="9">
    <location>
        <begin position="823"/>
        <end position="832"/>
    </location>
</feature>
<keyword evidence="4" id="KW-0254">Endocytosis</keyword>
<dbReference type="InterPro" id="IPR018808">
    <property type="entry name" value="Muniscin_C"/>
</dbReference>
<proteinExistence type="inferred from homology"/>
<dbReference type="Proteomes" id="UP000694388">
    <property type="component" value="Unplaced"/>
</dbReference>
<dbReference type="PROSITE" id="PS51741">
    <property type="entry name" value="F_BAR"/>
    <property type="match status" value="1"/>
</dbReference>
<dbReference type="Gene3D" id="2.60.40.1170">
    <property type="entry name" value="Mu homology domain, subdomain B"/>
    <property type="match status" value="2"/>
</dbReference>
<keyword evidence="13" id="KW-1185">Reference proteome</keyword>
<name>A0A8C4QB93_EPTBU</name>
<organism evidence="12 13">
    <name type="scientific">Eptatretus burgeri</name>
    <name type="common">Inshore hagfish</name>
    <dbReference type="NCBI Taxonomy" id="7764"/>
    <lineage>
        <taxon>Eukaryota</taxon>
        <taxon>Metazoa</taxon>
        <taxon>Chordata</taxon>
        <taxon>Craniata</taxon>
        <taxon>Vertebrata</taxon>
        <taxon>Cyclostomata</taxon>
        <taxon>Myxini</taxon>
        <taxon>Myxiniformes</taxon>
        <taxon>Myxinidae</taxon>
        <taxon>Eptatretinae</taxon>
        <taxon>Eptatretus</taxon>
    </lineage>
</organism>
<evidence type="ECO:0000256" key="8">
    <source>
        <dbReference type="PROSITE-ProRule" id="PRU01077"/>
    </source>
</evidence>
<dbReference type="SUPFAM" id="SSF49447">
    <property type="entry name" value="Second domain of Mu2 adaptin subunit (ap50) of ap2 adaptor"/>
    <property type="match status" value="1"/>
</dbReference>
<feature type="domain" description="MHD" evidence="10">
    <location>
        <begin position="904"/>
        <end position="1170"/>
    </location>
</feature>
<accession>A0A8C4QB93</accession>
<keyword evidence="7" id="KW-0168">Coated pit</keyword>
<feature type="region of interest" description="Disordered" evidence="9">
    <location>
        <begin position="494"/>
        <end position="532"/>
    </location>
</feature>
<feature type="compositionally biased region" description="Low complexity" evidence="9">
    <location>
        <begin position="867"/>
        <end position="883"/>
    </location>
</feature>
<dbReference type="Ensembl" id="ENSEBUT00000013378.1">
    <property type="protein sequence ID" value="ENSEBUP00000012802.1"/>
    <property type="gene ID" value="ENSEBUG00000008095.1"/>
</dbReference>
<dbReference type="GeneTree" id="ENSGT00940000157105"/>
<dbReference type="CDD" id="cd07648">
    <property type="entry name" value="F-BAR_FCHO"/>
    <property type="match status" value="1"/>
</dbReference>
<evidence type="ECO:0000256" key="7">
    <source>
        <dbReference type="ARBA" id="ARBA00023176"/>
    </source>
</evidence>
<keyword evidence="5 8" id="KW-0175">Coiled coil</keyword>
<dbReference type="FunFam" id="2.60.40.1170:FF:000005">
    <property type="entry name" value="SH3-containing GRB2-like protein 3-interacting protein 1 isoform X3"/>
    <property type="match status" value="1"/>
</dbReference>
<evidence type="ECO:0000256" key="5">
    <source>
        <dbReference type="ARBA" id="ARBA00023054"/>
    </source>
</evidence>
<dbReference type="SMART" id="SM00055">
    <property type="entry name" value="FCH"/>
    <property type="match status" value="1"/>
</dbReference>
<dbReference type="InterPro" id="IPR054713">
    <property type="entry name" value="GMIP/FCHO2-like_FCH"/>
</dbReference>
<dbReference type="PROSITE" id="PS51072">
    <property type="entry name" value="MHD"/>
    <property type="match status" value="1"/>
</dbReference>
<feature type="compositionally biased region" description="Pro residues" evidence="9">
    <location>
        <begin position="674"/>
        <end position="684"/>
    </location>
</feature>
<feature type="compositionally biased region" description="Polar residues" evidence="9">
    <location>
        <begin position="884"/>
        <end position="896"/>
    </location>
</feature>
<dbReference type="PANTHER" id="PTHR23065:SF15">
    <property type="entry name" value="AT02057P"/>
    <property type="match status" value="1"/>
</dbReference>
<dbReference type="InterPro" id="IPR028565">
    <property type="entry name" value="MHD"/>
</dbReference>
<feature type="domain" description="F-BAR" evidence="11">
    <location>
        <begin position="35"/>
        <end position="282"/>
    </location>
</feature>
<evidence type="ECO:0000256" key="2">
    <source>
        <dbReference type="ARBA" id="ARBA00011064"/>
    </source>
</evidence>
<feature type="compositionally biased region" description="Polar residues" evidence="9">
    <location>
        <begin position="774"/>
        <end position="784"/>
    </location>
</feature>
<feature type="region of interest" description="Disordered" evidence="9">
    <location>
        <begin position="308"/>
        <end position="360"/>
    </location>
</feature>
<keyword evidence="6" id="KW-0472">Membrane</keyword>
<feature type="region of interest" description="Disordered" evidence="9">
    <location>
        <begin position="592"/>
        <end position="803"/>
    </location>
</feature>
<evidence type="ECO:0000256" key="9">
    <source>
        <dbReference type="SAM" id="MobiDB-lite"/>
    </source>
</evidence>
<dbReference type="InterPro" id="IPR031160">
    <property type="entry name" value="F_BAR_dom"/>
</dbReference>
<dbReference type="InterPro" id="IPR001060">
    <property type="entry name" value="FCH_dom"/>
</dbReference>
<dbReference type="SUPFAM" id="SSF103657">
    <property type="entry name" value="BAR/IMD domain-like"/>
    <property type="match status" value="1"/>
</dbReference>